<organism evidence="2 3">
    <name type="scientific">Segatella salivae F0493</name>
    <dbReference type="NCBI Taxonomy" id="1395125"/>
    <lineage>
        <taxon>Bacteria</taxon>
        <taxon>Pseudomonadati</taxon>
        <taxon>Bacteroidota</taxon>
        <taxon>Bacteroidia</taxon>
        <taxon>Bacteroidales</taxon>
        <taxon>Prevotellaceae</taxon>
        <taxon>Segatella</taxon>
    </lineage>
</organism>
<accession>U2LF96</accession>
<dbReference type="EMBL" id="AWGW01000003">
    <property type="protein sequence ID" value="ERK02971.1"/>
    <property type="molecule type" value="Genomic_DNA"/>
</dbReference>
<feature type="chain" id="PRO_5004631830" evidence="1">
    <location>
        <begin position="22"/>
        <end position="509"/>
    </location>
</feature>
<gene>
    <name evidence="2" type="ORF">HMPREF9145_1561</name>
</gene>
<evidence type="ECO:0000313" key="2">
    <source>
        <dbReference type="EMBL" id="ERK02971.1"/>
    </source>
</evidence>
<evidence type="ECO:0000313" key="3">
    <source>
        <dbReference type="Proteomes" id="UP000017023"/>
    </source>
</evidence>
<evidence type="ECO:0000256" key="1">
    <source>
        <dbReference type="SAM" id="SignalP"/>
    </source>
</evidence>
<keyword evidence="1" id="KW-0732">Signal</keyword>
<comment type="caution">
    <text evidence="2">The sequence shown here is derived from an EMBL/GenBank/DDBJ whole genome shotgun (WGS) entry which is preliminary data.</text>
</comment>
<name>U2LF96_9BACT</name>
<reference evidence="2 3" key="1">
    <citation type="submission" date="2013-08" db="EMBL/GenBank/DDBJ databases">
        <authorList>
            <person name="Durkin A.S."/>
            <person name="Haft D.R."/>
            <person name="McCorrison J."/>
            <person name="Torralba M."/>
            <person name="Gillis M."/>
            <person name="Haft D.H."/>
            <person name="Methe B."/>
            <person name="Sutton G."/>
            <person name="Nelson K.E."/>
        </authorList>
    </citation>
    <scope>NUCLEOTIDE SEQUENCE [LARGE SCALE GENOMIC DNA]</scope>
    <source>
        <strain evidence="2 3">F0493</strain>
    </source>
</reference>
<dbReference type="InterPro" id="IPR026906">
    <property type="entry name" value="LRR_5"/>
</dbReference>
<dbReference type="Pfam" id="PF13306">
    <property type="entry name" value="LRR_5"/>
    <property type="match status" value="1"/>
</dbReference>
<dbReference type="InterPro" id="IPR032675">
    <property type="entry name" value="LRR_dom_sf"/>
</dbReference>
<dbReference type="Proteomes" id="UP000017023">
    <property type="component" value="Unassembled WGS sequence"/>
</dbReference>
<dbReference type="AlphaFoldDB" id="U2LF96"/>
<protein>
    <submittedName>
        <fullName evidence="2">Leucine rich repeat protein</fullName>
    </submittedName>
</protein>
<sequence length="509" mass="56066">MKQTFTLFLLLVALLLPESSAAQTVYSVVSEGLTLNFTVNGTEATITGTPDKTPSPTKSSSYVLNNGGVLKIPATVNVGANTYTVTRIARQAFYACGITSLTLPPTLKVVGEGAFSMNSTDIAYDNLIIPASVQRIESQAFRNHRIKHLSFEAGSQLSYLGTAAFGTYRPASISWDDTFTGQSSEYNIEYYDFSNTQLTSAMFDSYRQQFYAFFRLRGRILMYLPATFNVYPCGGLNEPDMNGGDISQTADETNIVRADGYCDNLLISDDLSFRAPKAFTAKKATYNRTFSNTTGKAVSTLYLPYPTDLPTGMQAYTLTQKGLDSNGDKAFLFSAVPLGTRLEANKPYLVRITDGQSHTLPEMRNVLVPVTPDIQSSAVEATADGDWKFYGTTEFIHNTVASTKKAYYLNGNKWWAVQNGVTNDYIAPYRCFIASPTGAVPAKSFLMVLDDEFNSTTAGIRQLEHTTEADIQSGRYPFYSIDGRQLGTNYNALKSGQIYIVNGKKFYKF</sequence>
<feature type="signal peptide" evidence="1">
    <location>
        <begin position="1"/>
        <end position="21"/>
    </location>
</feature>
<proteinExistence type="predicted"/>
<dbReference type="Gene3D" id="3.80.10.10">
    <property type="entry name" value="Ribonuclease Inhibitor"/>
    <property type="match status" value="1"/>
</dbReference>
<dbReference type="PATRIC" id="fig|1395125.3.peg.32"/>